<proteinExistence type="predicted"/>
<dbReference type="GeneID" id="116290811"/>
<feature type="non-terminal residue" evidence="2">
    <location>
        <position position="620"/>
    </location>
</feature>
<keyword evidence="1" id="KW-1185">Reference proteome</keyword>
<sequence length="620" mass="69345">MCFKAKVGATCRTWNETRCPNGEVKIDYSDPTRIENTQIKGNVTIISPEKVTMYRCAANDLDDNIVTVFVFNANLTLKPGNVISSNQAGGVFHKVSDVKEFEPYTFVTADPASIEDFIQYADFQIDATLASLQDEVTVEAEPDMEMLNILMYRNVSLNETLFIVPSDTFVYKCVGHMYEADQKKVASYYLVLNASNTPFMIEAGDVIVSNQSHGFLSTITSINKTSEFSFVETFLMRCDKNTEMNVKFHDELTNGDIMGCPGGDNNPNLLIKETNNEIFNMSVNDVIVDRSSQAFAGKVKSFHYSNGYLMVEVFPITTVFNGTAITEIEITKTISHVRRKRFVIPIFSKRFQMLEKKWNFDFPVPGKNTIGFFLHLSFGFTVGMQLEVSSIRLNKLKRPSVRLALFLTTDAAAKIGVSLKTNLELSFSEEKSIVPSKSLARFVLCIFIFCIPTGIFFNLDATANINAEFTTQLAVSYSLRISNVGIKGECSTSGWCKTSLTKPKTTNKWNFNFDMDAKLSGRFTLTPRLSLQIPSLPKLPSQAKKLKWVTKVVTKIKKKGGNPFAAKLWLEIPIIVDGSTSLCSRHCHPKKRLVLKAGAKKIKVAIYLGDSELWSKSFGC</sequence>
<evidence type="ECO:0000313" key="2">
    <source>
        <dbReference type="RefSeq" id="XP_031553781.1"/>
    </source>
</evidence>
<protein>
    <submittedName>
        <fullName evidence="2">Uncharacterized protein LOC116290811</fullName>
    </submittedName>
</protein>
<name>A0A6P8HDM0_ACTTE</name>
<accession>A0A6P8HDM0</accession>
<dbReference type="OrthoDB" id="5975827at2759"/>
<organism evidence="1 2">
    <name type="scientific">Actinia tenebrosa</name>
    <name type="common">Australian red waratah sea anemone</name>
    <dbReference type="NCBI Taxonomy" id="6105"/>
    <lineage>
        <taxon>Eukaryota</taxon>
        <taxon>Metazoa</taxon>
        <taxon>Cnidaria</taxon>
        <taxon>Anthozoa</taxon>
        <taxon>Hexacorallia</taxon>
        <taxon>Actiniaria</taxon>
        <taxon>Actiniidae</taxon>
        <taxon>Actinia</taxon>
    </lineage>
</organism>
<dbReference type="AlphaFoldDB" id="A0A6P8HDM0"/>
<reference evidence="2" key="1">
    <citation type="submission" date="2025-08" db="UniProtKB">
        <authorList>
            <consortium name="RefSeq"/>
        </authorList>
    </citation>
    <scope>IDENTIFICATION</scope>
</reference>
<evidence type="ECO:0000313" key="1">
    <source>
        <dbReference type="Proteomes" id="UP000515163"/>
    </source>
</evidence>
<dbReference type="Proteomes" id="UP000515163">
    <property type="component" value="Unplaced"/>
</dbReference>
<dbReference type="RefSeq" id="XP_031553781.1">
    <property type="nucleotide sequence ID" value="XM_031697921.1"/>
</dbReference>
<dbReference type="InParanoid" id="A0A6P8HDM0"/>
<gene>
    <name evidence="2" type="primary">LOC116290811</name>
</gene>
<dbReference type="KEGG" id="aten:116290811"/>